<feature type="region of interest" description="Disordered" evidence="12">
    <location>
        <begin position="171"/>
        <end position="192"/>
    </location>
</feature>
<dbReference type="GO" id="GO:0005737">
    <property type="term" value="C:cytoplasm"/>
    <property type="evidence" value="ECO:0007669"/>
    <property type="project" value="UniProtKB-SubCell"/>
</dbReference>
<reference evidence="14" key="1">
    <citation type="submission" date="2017-10" db="EMBL/GenBank/DDBJ databases">
        <title>Kefir isolates.</title>
        <authorList>
            <person name="Kim Y."/>
            <person name="Blasche S."/>
        </authorList>
    </citation>
    <scope>NUCLEOTIDE SEQUENCE [LARGE SCALE GENOMIC DNA]</scope>
    <source>
        <strain evidence="14">OG2-2</strain>
    </source>
</reference>
<keyword evidence="7" id="KW-0548">Nucleotidyltransferase</keyword>
<keyword evidence="9" id="KW-0067">ATP-binding</keyword>
<name>A0A2A8D6Q4_9MICC</name>
<dbReference type="RefSeq" id="WP_048780200.1">
    <property type="nucleotide sequence ID" value="NZ_CAJPNU010000004.1"/>
</dbReference>
<evidence type="ECO:0000313" key="14">
    <source>
        <dbReference type="EMBL" id="PEN16554.1"/>
    </source>
</evidence>
<evidence type="ECO:0000256" key="8">
    <source>
        <dbReference type="ARBA" id="ARBA00022741"/>
    </source>
</evidence>
<keyword evidence="15" id="KW-1185">Reference proteome</keyword>
<feature type="domain" description="YrdC-like" evidence="13">
    <location>
        <begin position="15"/>
        <end position="209"/>
    </location>
</feature>
<keyword evidence="4" id="KW-0963">Cytoplasm</keyword>
<dbReference type="GO" id="GO:0006450">
    <property type="term" value="P:regulation of translational fidelity"/>
    <property type="evidence" value="ECO:0007669"/>
    <property type="project" value="TreeGrafter"/>
</dbReference>
<protein>
    <recommendedName>
        <fullName evidence="10">L-threonylcarbamoyladenylate synthase</fullName>
        <ecNumber evidence="3">2.7.7.87</ecNumber>
    </recommendedName>
    <alternativeName>
        <fullName evidence="10">L-threonylcarbamoyladenylate synthase</fullName>
    </alternativeName>
</protein>
<dbReference type="InterPro" id="IPR006070">
    <property type="entry name" value="Sua5-like_dom"/>
</dbReference>
<evidence type="ECO:0000256" key="3">
    <source>
        <dbReference type="ARBA" id="ARBA00012584"/>
    </source>
</evidence>
<dbReference type="InterPro" id="IPR017945">
    <property type="entry name" value="DHBP_synth_RibB-like_a/b_dom"/>
</dbReference>
<dbReference type="GO" id="GO:0003725">
    <property type="term" value="F:double-stranded RNA binding"/>
    <property type="evidence" value="ECO:0007669"/>
    <property type="project" value="InterPro"/>
</dbReference>
<feature type="compositionally biased region" description="Polar residues" evidence="12">
    <location>
        <begin position="314"/>
        <end position="323"/>
    </location>
</feature>
<dbReference type="Proteomes" id="UP000219947">
    <property type="component" value="Unassembled WGS sequence"/>
</dbReference>
<feature type="compositionally biased region" description="Basic and acidic residues" evidence="12">
    <location>
        <begin position="263"/>
        <end position="275"/>
    </location>
</feature>
<evidence type="ECO:0000259" key="13">
    <source>
        <dbReference type="PROSITE" id="PS51163"/>
    </source>
</evidence>
<dbReference type="Pfam" id="PF01300">
    <property type="entry name" value="Sua5_yciO_yrdC"/>
    <property type="match status" value="1"/>
</dbReference>
<feature type="compositionally biased region" description="Basic and acidic residues" evidence="12">
    <location>
        <begin position="227"/>
        <end position="238"/>
    </location>
</feature>
<dbReference type="PANTHER" id="PTHR17490:SF16">
    <property type="entry name" value="THREONYLCARBAMOYL-AMP SYNTHASE"/>
    <property type="match status" value="1"/>
</dbReference>
<comment type="similarity">
    <text evidence="2">Belongs to the SUA5 family.</text>
</comment>
<evidence type="ECO:0000256" key="4">
    <source>
        <dbReference type="ARBA" id="ARBA00022490"/>
    </source>
</evidence>
<dbReference type="SUPFAM" id="SSF55821">
    <property type="entry name" value="YrdC/RibB"/>
    <property type="match status" value="1"/>
</dbReference>
<dbReference type="GO" id="GO:0005524">
    <property type="term" value="F:ATP binding"/>
    <property type="evidence" value="ECO:0007669"/>
    <property type="project" value="UniProtKB-KW"/>
</dbReference>
<evidence type="ECO:0000256" key="7">
    <source>
        <dbReference type="ARBA" id="ARBA00022695"/>
    </source>
</evidence>
<evidence type="ECO:0000256" key="11">
    <source>
        <dbReference type="ARBA" id="ARBA00048366"/>
    </source>
</evidence>
<evidence type="ECO:0000256" key="10">
    <source>
        <dbReference type="ARBA" id="ARBA00029774"/>
    </source>
</evidence>
<evidence type="ECO:0000256" key="6">
    <source>
        <dbReference type="ARBA" id="ARBA00022694"/>
    </source>
</evidence>
<feature type="region of interest" description="Disordered" evidence="12">
    <location>
        <begin position="263"/>
        <end position="282"/>
    </location>
</feature>
<evidence type="ECO:0000313" key="15">
    <source>
        <dbReference type="Proteomes" id="UP000219947"/>
    </source>
</evidence>
<dbReference type="GO" id="GO:0000049">
    <property type="term" value="F:tRNA binding"/>
    <property type="evidence" value="ECO:0007669"/>
    <property type="project" value="TreeGrafter"/>
</dbReference>
<dbReference type="AlphaFoldDB" id="A0A2A8D6Q4"/>
<organism evidence="14 15">
    <name type="scientific">Rothia dentocariosa</name>
    <dbReference type="NCBI Taxonomy" id="2047"/>
    <lineage>
        <taxon>Bacteria</taxon>
        <taxon>Bacillati</taxon>
        <taxon>Actinomycetota</taxon>
        <taxon>Actinomycetes</taxon>
        <taxon>Micrococcales</taxon>
        <taxon>Micrococcaceae</taxon>
        <taxon>Rothia</taxon>
    </lineage>
</organism>
<feature type="region of interest" description="Disordered" evidence="12">
    <location>
        <begin position="226"/>
        <end position="253"/>
    </location>
</feature>
<dbReference type="PROSITE" id="PS51163">
    <property type="entry name" value="YRDC"/>
    <property type="match status" value="1"/>
</dbReference>
<keyword evidence="6" id="KW-0819">tRNA processing</keyword>
<evidence type="ECO:0000256" key="2">
    <source>
        <dbReference type="ARBA" id="ARBA00007663"/>
    </source>
</evidence>
<comment type="caution">
    <text evidence="14">The sequence shown here is derived from an EMBL/GenBank/DDBJ whole genome shotgun (WGS) entry which is preliminary data.</text>
</comment>
<comment type="catalytic activity">
    <reaction evidence="11">
        <text>L-threonine + hydrogencarbonate + ATP = L-threonylcarbamoyladenylate + diphosphate + H2O</text>
        <dbReference type="Rhea" id="RHEA:36407"/>
        <dbReference type="ChEBI" id="CHEBI:15377"/>
        <dbReference type="ChEBI" id="CHEBI:17544"/>
        <dbReference type="ChEBI" id="CHEBI:30616"/>
        <dbReference type="ChEBI" id="CHEBI:33019"/>
        <dbReference type="ChEBI" id="CHEBI:57926"/>
        <dbReference type="ChEBI" id="CHEBI:73682"/>
        <dbReference type="EC" id="2.7.7.87"/>
    </reaction>
</comment>
<feature type="compositionally biased region" description="Basic and acidic residues" evidence="12">
    <location>
        <begin position="300"/>
        <end position="310"/>
    </location>
</feature>
<dbReference type="InterPro" id="IPR050156">
    <property type="entry name" value="TC-AMP_synthase_SUA5"/>
</dbReference>
<dbReference type="Gene3D" id="3.90.870.10">
    <property type="entry name" value="DHBP synthase"/>
    <property type="match status" value="1"/>
</dbReference>
<dbReference type="EMBL" id="PDEV01000001">
    <property type="protein sequence ID" value="PEN16554.1"/>
    <property type="molecule type" value="Genomic_DNA"/>
</dbReference>
<accession>A0A2A8D6Q4</accession>
<dbReference type="NCBIfam" id="TIGR00057">
    <property type="entry name" value="L-threonylcarbamoyladenylate synthase"/>
    <property type="match status" value="1"/>
</dbReference>
<proteinExistence type="inferred from homology"/>
<evidence type="ECO:0000256" key="1">
    <source>
        <dbReference type="ARBA" id="ARBA00004496"/>
    </source>
</evidence>
<comment type="subcellular location">
    <subcellularLocation>
        <location evidence="1">Cytoplasm</location>
    </subcellularLocation>
</comment>
<dbReference type="PANTHER" id="PTHR17490">
    <property type="entry name" value="SUA5"/>
    <property type="match status" value="1"/>
</dbReference>
<evidence type="ECO:0000256" key="5">
    <source>
        <dbReference type="ARBA" id="ARBA00022679"/>
    </source>
</evidence>
<sequence length="349" mass="37230">MNAKLYPVTTDTETTEAVEAAREALNAHETIVIPTDTVYGIACDAFSHQGVSKLLADKGRSRTMPPPVLIFDLAALAGVADEIPNDVYDLGNKFWPGALTIILYSYPSLTWDLGETQGTVAVRVPDDKFALKLLTEHGPLAVSSANKTGQPAAANAEEALNQLGEDVTLVVDDGPRPAPQEDGSVGDSKPSTILDCTSTPYVVVREGAITVEELREVVPSIVTRSELNARNDEKDKQETSTQEDTEQKPTGQEDLDEAYDQWDAEHSGSGKEPERAASPVAGSIADMLLGAVNTATSLAADKKPEVDQKRSRGYRNNTPQPVKTAQAPVKPVSTDAARALVHGEAKSES</sequence>
<keyword evidence="8" id="KW-0547">Nucleotide-binding</keyword>
<dbReference type="EC" id="2.7.7.87" evidence="3"/>
<evidence type="ECO:0000256" key="9">
    <source>
        <dbReference type="ARBA" id="ARBA00022840"/>
    </source>
</evidence>
<feature type="region of interest" description="Disordered" evidence="12">
    <location>
        <begin position="296"/>
        <end position="333"/>
    </location>
</feature>
<gene>
    <name evidence="14" type="ORF">CRM92_00470</name>
</gene>
<evidence type="ECO:0000256" key="12">
    <source>
        <dbReference type="SAM" id="MobiDB-lite"/>
    </source>
</evidence>
<dbReference type="GO" id="GO:0061710">
    <property type="term" value="F:L-threonylcarbamoyladenylate synthase"/>
    <property type="evidence" value="ECO:0007669"/>
    <property type="project" value="UniProtKB-EC"/>
</dbReference>
<dbReference type="GO" id="GO:0008033">
    <property type="term" value="P:tRNA processing"/>
    <property type="evidence" value="ECO:0007669"/>
    <property type="project" value="UniProtKB-KW"/>
</dbReference>
<keyword evidence="5" id="KW-0808">Transferase</keyword>